<accession>A0AAV4W2U2</accession>
<gene>
    <name evidence="2" type="ORF">CEXT_44421</name>
</gene>
<comment type="caution">
    <text evidence="2">The sequence shown here is derived from an EMBL/GenBank/DDBJ whole genome shotgun (WGS) entry which is preliminary data.</text>
</comment>
<dbReference type="Proteomes" id="UP001054945">
    <property type="component" value="Unassembled WGS sequence"/>
</dbReference>
<evidence type="ECO:0000313" key="2">
    <source>
        <dbReference type="EMBL" id="GIY75978.1"/>
    </source>
</evidence>
<evidence type="ECO:0000256" key="1">
    <source>
        <dbReference type="SAM" id="MobiDB-lite"/>
    </source>
</evidence>
<evidence type="ECO:0008006" key="4">
    <source>
        <dbReference type="Google" id="ProtNLM"/>
    </source>
</evidence>
<feature type="compositionally biased region" description="Basic residues" evidence="1">
    <location>
        <begin position="1"/>
        <end position="17"/>
    </location>
</feature>
<feature type="compositionally biased region" description="Basic and acidic residues" evidence="1">
    <location>
        <begin position="92"/>
        <end position="104"/>
    </location>
</feature>
<name>A0AAV4W2U2_CAEEX</name>
<evidence type="ECO:0000313" key="3">
    <source>
        <dbReference type="Proteomes" id="UP001054945"/>
    </source>
</evidence>
<dbReference type="AlphaFoldDB" id="A0AAV4W2U2"/>
<protein>
    <recommendedName>
        <fullName evidence="4">Ribosomal protein S4</fullName>
    </recommendedName>
</protein>
<reference evidence="2 3" key="1">
    <citation type="submission" date="2021-06" db="EMBL/GenBank/DDBJ databases">
        <title>Caerostris extrusa draft genome.</title>
        <authorList>
            <person name="Kono N."/>
            <person name="Arakawa K."/>
        </authorList>
    </citation>
    <scope>NUCLEOTIDE SEQUENCE [LARGE SCALE GENOMIC DNA]</scope>
</reference>
<feature type="region of interest" description="Disordered" evidence="1">
    <location>
        <begin position="92"/>
        <end position="111"/>
    </location>
</feature>
<organism evidence="2 3">
    <name type="scientific">Caerostris extrusa</name>
    <name type="common">Bark spider</name>
    <name type="synonym">Caerostris bankana</name>
    <dbReference type="NCBI Taxonomy" id="172846"/>
    <lineage>
        <taxon>Eukaryota</taxon>
        <taxon>Metazoa</taxon>
        <taxon>Ecdysozoa</taxon>
        <taxon>Arthropoda</taxon>
        <taxon>Chelicerata</taxon>
        <taxon>Arachnida</taxon>
        <taxon>Araneae</taxon>
        <taxon>Araneomorphae</taxon>
        <taxon>Entelegynae</taxon>
        <taxon>Araneoidea</taxon>
        <taxon>Araneidae</taxon>
        <taxon>Caerostris</taxon>
    </lineage>
</organism>
<sequence length="125" mass="14626">MRQKVRGRPKKRRKTRRPSNPPPLVMQKPYILGIYGKALRRYLLVKNPNPHEKMRKGTNISRNLPQLTVPRRFMRHKVALINFVHDVGHVECPRKSSQEPRQIDRQSPASLATLSEKLPPELLVR</sequence>
<proteinExistence type="predicted"/>
<feature type="region of interest" description="Disordered" evidence="1">
    <location>
        <begin position="1"/>
        <end position="26"/>
    </location>
</feature>
<dbReference type="EMBL" id="BPLR01015423">
    <property type="protein sequence ID" value="GIY75978.1"/>
    <property type="molecule type" value="Genomic_DNA"/>
</dbReference>
<keyword evidence="3" id="KW-1185">Reference proteome</keyword>